<dbReference type="AlphaFoldDB" id="A0A8J3ILC4"/>
<gene>
    <name evidence="1" type="ORF">KSF_046130</name>
</gene>
<dbReference type="Proteomes" id="UP000597444">
    <property type="component" value="Unassembled WGS sequence"/>
</dbReference>
<dbReference type="SUPFAM" id="SSF53335">
    <property type="entry name" value="S-adenosyl-L-methionine-dependent methyltransferases"/>
    <property type="match status" value="1"/>
</dbReference>
<accession>A0A8J3ILC4</accession>
<dbReference type="EMBL" id="BNJK01000001">
    <property type="protein sequence ID" value="GHO94565.1"/>
    <property type="molecule type" value="Genomic_DNA"/>
</dbReference>
<dbReference type="RefSeq" id="WP_220205293.1">
    <property type="nucleotide sequence ID" value="NZ_BNJK01000001.1"/>
</dbReference>
<proteinExistence type="predicted"/>
<reference evidence="1" key="1">
    <citation type="submission" date="2020-10" db="EMBL/GenBank/DDBJ databases">
        <title>Taxonomic study of unclassified bacteria belonging to the class Ktedonobacteria.</title>
        <authorList>
            <person name="Yabe S."/>
            <person name="Wang C.M."/>
            <person name="Zheng Y."/>
            <person name="Sakai Y."/>
            <person name="Cavaletti L."/>
            <person name="Monciardini P."/>
            <person name="Donadio S."/>
        </authorList>
    </citation>
    <scope>NUCLEOTIDE SEQUENCE</scope>
    <source>
        <strain evidence="1">ID150040</strain>
    </source>
</reference>
<name>A0A8J3ILC4_9CHLR</name>
<protein>
    <submittedName>
        <fullName evidence="1">Uncharacterized protein</fullName>
    </submittedName>
</protein>
<evidence type="ECO:0000313" key="2">
    <source>
        <dbReference type="Proteomes" id="UP000597444"/>
    </source>
</evidence>
<keyword evidence="2" id="KW-1185">Reference proteome</keyword>
<dbReference type="InterPro" id="IPR029063">
    <property type="entry name" value="SAM-dependent_MTases_sf"/>
</dbReference>
<evidence type="ECO:0000313" key="1">
    <source>
        <dbReference type="EMBL" id="GHO94565.1"/>
    </source>
</evidence>
<organism evidence="1 2">
    <name type="scientific">Reticulibacter mediterranei</name>
    <dbReference type="NCBI Taxonomy" id="2778369"/>
    <lineage>
        <taxon>Bacteria</taxon>
        <taxon>Bacillati</taxon>
        <taxon>Chloroflexota</taxon>
        <taxon>Ktedonobacteria</taxon>
        <taxon>Ktedonobacterales</taxon>
        <taxon>Reticulibacteraceae</taxon>
        <taxon>Reticulibacter</taxon>
    </lineage>
</organism>
<comment type="caution">
    <text evidence="1">The sequence shown here is derived from an EMBL/GenBank/DDBJ whole genome shotgun (WGS) entry which is preliminary data.</text>
</comment>
<sequence>MQVGRAKKAGWSWRIYVILTDMKLALKITPQRSTQYANMTEMLALPELLASPLSKHIQEVTATTLGGQRYLIATVDEQMLAEPQHLAILSHLGATSEAYEYFDLIGSIQGPLLRPIEPRFTPSVPLEMTETRRYKGKTNEIFTRVLFNVALFAGKYGKDYSERLRILDPLAGGGTTLFFALAYGYDAFGIEIEKHDVETTAVFVKQYLNTAHIPYKERDERGRKAGRRFQFEIGPKGQTQTLVLAHGDAREADQHLREVPGGSRMHAIVADLPYGIQHFGEISALLNQALPVWERLLLSGGTIALAWHATRIEREAMIELVERHTRLHVRNDPPYTQFTHTVDRVIKKRDILVAVAEE</sequence>
<dbReference type="Gene3D" id="3.40.50.150">
    <property type="entry name" value="Vaccinia Virus protein VP39"/>
    <property type="match status" value="1"/>
</dbReference>